<dbReference type="Pfam" id="PF07976">
    <property type="entry name" value="Phe_hydrox_dim"/>
    <property type="match status" value="1"/>
</dbReference>
<keyword evidence="5" id="KW-0560">Oxidoreductase</keyword>
<dbReference type="PRINTS" id="PR00420">
    <property type="entry name" value="RNGMNOXGNASE"/>
</dbReference>
<evidence type="ECO:0000256" key="4">
    <source>
        <dbReference type="ARBA" id="ARBA00022827"/>
    </source>
</evidence>
<dbReference type="Gene3D" id="3.40.30.20">
    <property type="match status" value="1"/>
</dbReference>
<dbReference type="Gene3D" id="3.50.50.60">
    <property type="entry name" value="FAD/NAD(P)-binding domain"/>
    <property type="match status" value="1"/>
</dbReference>
<organism evidence="8 9">
    <name type="scientific">Rhodocollybia butyracea</name>
    <dbReference type="NCBI Taxonomy" id="206335"/>
    <lineage>
        <taxon>Eukaryota</taxon>
        <taxon>Fungi</taxon>
        <taxon>Dikarya</taxon>
        <taxon>Basidiomycota</taxon>
        <taxon>Agaricomycotina</taxon>
        <taxon>Agaricomycetes</taxon>
        <taxon>Agaricomycetidae</taxon>
        <taxon>Agaricales</taxon>
        <taxon>Marasmiineae</taxon>
        <taxon>Omphalotaceae</taxon>
        <taxon>Rhodocollybia</taxon>
    </lineage>
</organism>
<feature type="domain" description="Phenol hydroxylase-like C-terminal dimerisation" evidence="7">
    <location>
        <begin position="412"/>
        <end position="594"/>
    </location>
</feature>
<dbReference type="CDD" id="cd02979">
    <property type="entry name" value="PHOX_C"/>
    <property type="match status" value="1"/>
</dbReference>
<dbReference type="PANTHER" id="PTHR43004">
    <property type="entry name" value="TRK SYSTEM POTASSIUM UPTAKE PROTEIN"/>
    <property type="match status" value="1"/>
</dbReference>
<dbReference type="OrthoDB" id="1716816at2759"/>
<keyword evidence="4" id="KW-0274">FAD</keyword>
<dbReference type="InterPro" id="IPR050641">
    <property type="entry name" value="RIFMO-like"/>
</dbReference>
<dbReference type="AlphaFoldDB" id="A0A9P5U1E6"/>
<dbReference type="InterPro" id="IPR036249">
    <property type="entry name" value="Thioredoxin-like_sf"/>
</dbReference>
<dbReference type="Proteomes" id="UP000772434">
    <property type="component" value="Unassembled WGS sequence"/>
</dbReference>
<dbReference type="InterPro" id="IPR038220">
    <property type="entry name" value="PHOX_C_sf"/>
</dbReference>
<dbReference type="SUPFAM" id="SSF54373">
    <property type="entry name" value="FAD-linked reductases, C-terminal domain"/>
    <property type="match status" value="1"/>
</dbReference>
<dbReference type="Gene3D" id="3.30.9.10">
    <property type="entry name" value="D-Amino Acid Oxidase, subunit A, domain 2"/>
    <property type="match status" value="1"/>
</dbReference>
<evidence type="ECO:0000256" key="5">
    <source>
        <dbReference type="ARBA" id="ARBA00023002"/>
    </source>
</evidence>
<proteinExistence type="inferred from homology"/>
<comment type="similarity">
    <text evidence="2">Belongs to the PheA/TfdB FAD monooxygenase family.</text>
</comment>
<dbReference type="Pfam" id="PF01494">
    <property type="entry name" value="FAD_binding_3"/>
    <property type="match status" value="1"/>
</dbReference>
<evidence type="ECO:0000313" key="8">
    <source>
        <dbReference type="EMBL" id="KAF9062387.1"/>
    </source>
</evidence>
<dbReference type="EMBL" id="JADNRY010000174">
    <property type="protein sequence ID" value="KAF9062387.1"/>
    <property type="molecule type" value="Genomic_DNA"/>
</dbReference>
<dbReference type="SUPFAM" id="SSF52833">
    <property type="entry name" value="Thioredoxin-like"/>
    <property type="match status" value="1"/>
</dbReference>
<evidence type="ECO:0000259" key="6">
    <source>
        <dbReference type="Pfam" id="PF01494"/>
    </source>
</evidence>
<dbReference type="InterPro" id="IPR012941">
    <property type="entry name" value="Phe_hydrox_C_dim_dom"/>
</dbReference>
<evidence type="ECO:0000256" key="1">
    <source>
        <dbReference type="ARBA" id="ARBA00001974"/>
    </source>
</evidence>
<evidence type="ECO:0000256" key="3">
    <source>
        <dbReference type="ARBA" id="ARBA00022630"/>
    </source>
</evidence>
<gene>
    <name evidence="8" type="ORF">BDP27DRAFT_1451789</name>
</gene>
<dbReference type="GO" id="GO:0016709">
    <property type="term" value="F:oxidoreductase activity, acting on paired donors, with incorporation or reduction of molecular oxygen, NAD(P)H as one donor, and incorporation of one atom of oxygen"/>
    <property type="evidence" value="ECO:0007669"/>
    <property type="project" value="UniProtKB-ARBA"/>
</dbReference>
<reference evidence="8" key="1">
    <citation type="submission" date="2020-11" db="EMBL/GenBank/DDBJ databases">
        <authorList>
            <consortium name="DOE Joint Genome Institute"/>
            <person name="Ahrendt S."/>
            <person name="Riley R."/>
            <person name="Andreopoulos W."/>
            <person name="Labutti K."/>
            <person name="Pangilinan J."/>
            <person name="Ruiz-Duenas F.J."/>
            <person name="Barrasa J.M."/>
            <person name="Sanchez-Garcia M."/>
            <person name="Camarero S."/>
            <person name="Miyauchi S."/>
            <person name="Serrano A."/>
            <person name="Linde D."/>
            <person name="Babiker R."/>
            <person name="Drula E."/>
            <person name="Ayuso-Fernandez I."/>
            <person name="Pacheco R."/>
            <person name="Padilla G."/>
            <person name="Ferreira P."/>
            <person name="Barriuso J."/>
            <person name="Kellner H."/>
            <person name="Castanera R."/>
            <person name="Alfaro M."/>
            <person name="Ramirez L."/>
            <person name="Pisabarro A.G."/>
            <person name="Kuo A."/>
            <person name="Tritt A."/>
            <person name="Lipzen A."/>
            <person name="He G."/>
            <person name="Yan M."/>
            <person name="Ng V."/>
            <person name="Cullen D."/>
            <person name="Martin F."/>
            <person name="Rosso M.-N."/>
            <person name="Henrissat B."/>
            <person name="Hibbett D."/>
            <person name="Martinez A.T."/>
            <person name="Grigoriev I.V."/>
        </authorList>
    </citation>
    <scope>NUCLEOTIDE SEQUENCE</scope>
    <source>
        <strain evidence="8">AH 40177</strain>
    </source>
</reference>
<name>A0A9P5U1E6_9AGAR</name>
<accession>A0A9P5U1E6</accession>
<evidence type="ECO:0000259" key="7">
    <source>
        <dbReference type="Pfam" id="PF07976"/>
    </source>
</evidence>
<protein>
    <submittedName>
        <fullName evidence="8">FAD binding domain-containing protein</fullName>
    </submittedName>
</protein>
<comment type="cofactor">
    <cofactor evidence="1">
        <name>FAD</name>
        <dbReference type="ChEBI" id="CHEBI:57692"/>
    </cofactor>
</comment>
<dbReference type="GO" id="GO:0071949">
    <property type="term" value="F:FAD binding"/>
    <property type="evidence" value="ECO:0007669"/>
    <property type="project" value="InterPro"/>
</dbReference>
<sequence>MSSKSSNVDVLVIGAGPSGSMLAFSLMKAGVRCRIIDKRDAPVDRGHADALQPRVQEILNSHGLLENALKYGNKINTTSIWHPGKDGNIERVTRVPNITAPRGLYPWNLTNHQGAHEAVFTSEMPKYGGSVERPFVPTFLAIDTEQVDNPDAYPVTVEIQSTQDPTVKETIRAKYVVGADGAHSYVRKSASIETLGDHSDRYWGVIDFVPDTDFPDIRATSQVHSDTGFCLIVPREDDMVRLYIPLDETAQYRSAGAKKINVSAVNPDDLLKIAKRAFKPYYMNAPEGYHWYTVYVVGQRVAEKFSVHNRLFLAGDACHTHSPKAGQGMNAGINDAHNLAWKLIYAIRKWGHMRILDTYETERRGFALDLIRFDKQYVAMFEQMALNRGEIDPVIHAKAVQSFGLFKSGIGIHYAESMISCSRGQSAARNLIVGKRFPPEIILTARDDRVVQIHDVLPSDTKFKLLIFTGDLCDDGKAKVLKELAVRLVEEKLITDWSYVRKDTQIETMRVVDVLTIVKGSKGSVVYTDVPESLRTHWKKVFIDDVDITGEHGGRAYQNFGIGYEGAMVIVRPDGYVGMVTSLGDVQGILGYFRPWGVPLAIEAVRT</sequence>
<comment type="caution">
    <text evidence="8">The sequence shown here is derived from an EMBL/GenBank/DDBJ whole genome shotgun (WGS) entry which is preliminary data.</text>
</comment>
<evidence type="ECO:0000313" key="9">
    <source>
        <dbReference type="Proteomes" id="UP000772434"/>
    </source>
</evidence>
<feature type="domain" description="FAD-binding" evidence="6">
    <location>
        <begin position="8"/>
        <end position="373"/>
    </location>
</feature>
<dbReference type="PANTHER" id="PTHR43004:SF19">
    <property type="entry name" value="BINDING MONOOXYGENASE, PUTATIVE (JCVI)-RELATED"/>
    <property type="match status" value="1"/>
</dbReference>
<evidence type="ECO:0000256" key="2">
    <source>
        <dbReference type="ARBA" id="ARBA00007801"/>
    </source>
</evidence>
<dbReference type="SUPFAM" id="SSF51905">
    <property type="entry name" value="FAD/NAD(P)-binding domain"/>
    <property type="match status" value="1"/>
</dbReference>
<dbReference type="InterPro" id="IPR002938">
    <property type="entry name" value="FAD-bd"/>
</dbReference>
<keyword evidence="3" id="KW-0285">Flavoprotein</keyword>
<dbReference type="InterPro" id="IPR036188">
    <property type="entry name" value="FAD/NAD-bd_sf"/>
</dbReference>
<keyword evidence="9" id="KW-1185">Reference proteome</keyword>